<gene>
    <name evidence="1" type="ORF">RED65_08399</name>
</gene>
<comment type="caution">
    <text evidence="1">The sequence shown here is derived from an EMBL/GenBank/DDBJ whole genome shotgun (WGS) entry which is preliminary data.</text>
</comment>
<accession>Q1MZ71</accession>
<dbReference type="Proteomes" id="UP000004263">
    <property type="component" value="Unassembled WGS sequence"/>
</dbReference>
<evidence type="ECO:0000313" key="1">
    <source>
        <dbReference type="EMBL" id="EAT11262.1"/>
    </source>
</evidence>
<sequence length="213" mass="24868">MRVSTLRQCISQAFFHEEKTHCLERHLKSHISNFPNRLKITKENELESLKKFAMEYIHHVPDFLDSLKQASIKAGIEEHVFPFLRIAEEYFIKPPKLPNDHIGLMALMDEAYLAHRLFEEVNDRYIARVGMPLIPWDMTLANVVAHQLVGEELANELDEKVHQTVNQMMPAEQNYDSQQFKQYVEEEQGNTTSIWQEWPCLGKAAGIDWALSY</sequence>
<protein>
    <submittedName>
        <fullName evidence="1">Uncharacterized protein</fullName>
    </submittedName>
</protein>
<dbReference type="HOGENOM" id="CLU_1282319_0_0_6"/>
<reference evidence="1 2" key="1">
    <citation type="submission" date="2006-03" db="EMBL/GenBank/DDBJ databases">
        <authorList>
            <person name="Pinhassi J."/>
            <person name="Pedros-Alio C."/>
            <person name="Ferriera S."/>
            <person name="Johnson J."/>
            <person name="Kravitz S."/>
            <person name="Halpern A."/>
            <person name="Remington K."/>
            <person name="Beeson K."/>
            <person name="Tran B."/>
            <person name="Rogers Y.-H."/>
            <person name="Friedman R."/>
            <person name="Venter J.C."/>
        </authorList>
    </citation>
    <scope>NUCLEOTIDE SEQUENCE [LARGE SCALE GENOMIC DNA]</scope>
    <source>
        <strain evidence="1 2">RED65</strain>
    </source>
</reference>
<evidence type="ECO:0000313" key="2">
    <source>
        <dbReference type="Proteomes" id="UP000004263"/>
    </source>
</evidence>
<keyword evidence="2" id="KW-1185">Reference proteome</keyword>
<dbReference type="RefSeq" id="WP_007019229.1">
    <property type="nucleotide sequence ID" value="NZ_CH724122.1"/>
</dbReference>
<proteinExistence type="predicted"/>
<dbReference type="EMBL" id="AAQH01000020">
    <property type="protein sequence ID" value="EAT11262.1"/>
    <property type="molecule type" value="Genomic_DNA"/>
</dbReference>
<organism evidence="1 2">
    <name type="scientific">Bermanella marisrubri</name>
    <dbReference type="NCBI Taxonomy" id="207949"/>
    <lineage>
        <taxon>Bacteria</taxon>
        <taxon>Pseudomonadati</taxon>
        <taxon>Pseudomonadota</taxon>
        <taxon>Gammaproteobacteria</taxon>
        <taxon>Oceanospirillales</taxon>
        <taxon>Oceanospirillaceae</taxon>
        <taxon>Bermanella</taxon>
    </lineage>
</organism>
<dbReference type="AlphaFoldDB" id="Q1MZ71"/>
<name>Q1MZ71_9GAMM</name>
<dbReference type="OrthoDB" id="5731249at2"/>